<sequence>MLSLASGQFLPFHERNGPPKDNLMCPTFCQSNHYIDRCCACDSQPTWVVNKSVPIRNIYVEYISVVNSAIIVNVTDRTPSSFDSVVHISGRLEYFPENVCDFPHLVTVDFSENRIHHISNISCLSQIDSLKLKGNKLKFILNTTFINLNNLRVLDVSHNLIRGMDPNVFNLANIHIYKMDFSENIFDTFDITNIIPENPLYCEMNFNHSIFGKFTNKQNYRLNPNTTYGSGKVLLSYNTFPDIPINVLMEHHPEDYPLISKVFQHGKFVMDQTPIVCDCHMGLLLTLYKVISDIEKRFIANQNISNDFCQAPPAMTNYSLFSVINDRSLLHKLVCDVKVRCPKGCNCTEQPSKNRLKVDCQSSNLASLPKVMPESFLPIQLYLANNSISHLEDRDYLKHVSFIDLSNNPVTTLTKAAVGSLGTSTHVLFKEHKLEGLPDTIRLLDPDQFEFGEASIPCDCENTWIGDWKRYKGDNLSINPLWCQTPKGVVAAHIVTEEFLQCNGTVNPTLVSILGSITGFAVFTIISVLIAVNFKFEILLLKRQMVGAKKPRSWIHDIYLSFDDENDDVRLFVLNILRPFLLEKEYKVYTPCLDTAAGKRKRTEIQHVLFPVCSCRSSREQ</sequence>
<dbReference type="InterPro" id="IPR035897">
    <property type="entry name" value="Toll_tir_struct_dom_sf"/>
</dbReference>
<protein>
    <submittedName>
        <fullName evidence="5">Slit-like 3 protein</fullName>
    </submittedName>
</protein>
<dbReference type="Pfam" id="PF13855">
    <property type="entry name" value="LRR_8"/>
    <property type="match status" value="1"/>
</dbReference>
<dbReference type="InterPro" id="IPR003591">
    <property type="entry name" value="Leu-rich_rpt_typical-subtyp"/>
</dbReference>
<accession>A0A210PR99</accession>
<dbReference type="SUPFAM" id="SSF52200">
    <property type="entry name" value="Toll/Interleukin receptor TIR domain"/>
    <property type="match status" value="1"/>
</dbReference>
<dbReference type="SMART" id="SM00369">
    <property type="entry name" value="LRR_TYP"/>
    <property type="match status" value="3"/>
</dbReference>
<organism evidence="5 6">
    <name type="scientific">Mizuhopecten yessoensis</name>
    <name type="common">Japanese scallop</name>
    <name type="synonym">Patinopecten yessoensis</name>
    <dbReference type="NCBI Taxonomy" id="6573"/>
    <lineage>
        <taxon>Eukaryota</taxon>
        <taxon>Metazoa</taxon>
        <taxon>Spiralia</taxon>
        <taxon>Lophotrochozoa</taxon>
        <taxon>Mollusca</taxon>
        <taxon>Bivalvia</taxon>
        <taxon>Autobranchia</taxon>
        <taxon>Pteriomorphia</taxon>
        <taxon>Pectinida</taxon>
        <taxon>Pectinoidea</taxon>
        <taxon>Pectinidae</taxon>
        <taxon>Mizuhopecten</taxon>
    </lineage>
</organism>
<dbReference type="EMBL" id="NEDP02005548">
    <property type="protein sequence ID" value="OWF39019.1"/>
    <property type="molecule type" value="Genomic_DNA"/>
</dbReference>
<dbReference type="Proteomes" id="UP000242188">
    <property type="component" value="Unassembled WGS sequence"/>
</dbReference>
<keyword evidence="6" id="KW-1185">Reference proteome</keyword>
<dbReference type="InterPro" id="IPR001611">
    <property type="entry name" value="Leu-rich_rpt"/>
</dbReference>
<dbReference type="OrthoDB" id="6156625at2759"/>
<dbReference type="GO" id="GO:0031012">
    <property type="term" value="C:extracellular matrix"/>
    <property type="evidence" value="ECO:0007669"/>
    <property type="project" value="TreeGrafter"/>
</dbReference>
<dbReference type="SMART" id="SM00365">
    <property type="entry name" value="LRR_SD22"/>
    <property type="match status" value="2"/>
</dbReference>
<dbReference type="InterPro" id="IPR032675">
    <property type="entry name" value="LRR_dom_sf"/>
</dbReference>
<evidence type="ECO:0000313" key="5">
    <source>
        <dbReference type="EMBL" id="OWF39019.1"/>
    </source>
</evidence>
<feature type="transmembrane region" description="Helical" evidence="4">
    <location>
        <begin position="510"/>
        <end position="534"/>
    </location>
</feature>
<dbReference type="PROSITE" id="PS51450">
    <property type="entry name" value="LRR"/>
    <property type="match status" value="1"/>
</dbReference>
<gene>
    <name evidence="5" type="ORF">KP79_PYT15124</name>
</gene>
<dbReference type="GO" id="GO:0005615">
    <property type="term" value="C:extracellular space"/>
    <property type="evidence" value="ECO:0007669"/>
    <property type="project" value="TreeGrafter"/>
</dbReference>
<evidence type="ECO:0000256" key="4">
    <source>
        <dbReference type="SAM" id="Phobius"/>
    </source>
</evidence>
<keyword evidence="2" id="KW-0732">Signal</keyword>
<dbReference type="InterPro" id="IPR050328">
    <property type="entry name" value="Dev_Immune_Receptor"/>
</dbReference>
<dbReference type="STRING" id="6573.A0A210PR99"/>
<reference evidence="5 6" key="1">
    <citation type="journal article" date="2017" name="Nat. Ecol. Evol.">
        <title>Scallop genome provides insights into evolution of bilaterian karyotype and development.</title>
        <authorList>
            <person name="Wang S."/>
            <person name="Zhang J."/>
            <person name="Jiao W."/>
            <person name="Li J."/>
            <person name="Xun X."/>
            <person name="Sun Y."/>
            <person name="Guo X."/>
            <person name="Huan P."/>
            <person name="Dong B."/>
            <person name="Zhang L."/>
            <person name="Hu X."/>
            <person name="Sun X."/>
            <person name="Wang J."/>
            <person name="Zhao C."/>
            <person name="Wang Y."/>
            <person name="Wang D."/>
            <person name="Huang X."/>
            <person name="Wang R."/>
            <person name="Lv J."/>
            <person name="Li Y."/>
            <person name="Zhang Z."/>
            <person name="Liu B."/>
            <person name="Lu W."/>
            <person name="Hui Y."/>
            <person name="Liang J."/>
            <person name="Zhou Z."/>
            <person name="Hou R."/>
            <person name="Li X."/>
            <person name="Liu Y."/>
            <person name="Li H."/>
            <person name="Ning X."/>
            <person name="Lin Y."/>
            <person name="Zhao L."/>
            <person name="Xing Q."/>
            <person name="Dou J."/>
            <person name="Li Y."/>
            <person name="Mao J."/>
            <person name="Guo H."/>
            <person name="Dou H."/>
            <person name="Li T."/>
            <person name="Mu C."/>
            <person name="Jiang W."/>
            <person name="Fu Q."/>
            <person name="Fu X."/>
            <person name="Miao Y."/>
            <person name="Liu J."/>
            <person name="Yu Q."/>
            <person name="Li R."/>
            <person name="Liao H."/>
            <person name="Li X."/>
            <person name="Kong Y."/>
            <person name="Jiang Z."/>
            <person name="Chourrout D."/>
            <person name="Li R."/>
            <person name="Bao Z."/>
        </authorList>
    </citation>
    <scope>NUCLEOTIDE SEQUENCE [LARGE SCALE GENOMIC DNA]</scope>
    <source>
        <strain evidence="5 6">PY_sf001</strain>
    </source>
</reference>
<keyword evidence="1" id="KW-0433">Leucine-rich repeat</keyword>
<evidence type="ECO:0000256" key="3">
    <source>
        <dbReference type="ARBA" id="ARBA00022737"/>
    </source>
</evidence>
<dbReference type="PANTHER" id="PTHR24373:SF370">
    <property type="entry name" value="FISH-LIPS, ISOFORM E"/>
    <property type="match status" value="1"/>
</dbReference>
<proteinExistence type="predicted"/>
<evidence type="ECO:0000313" key="6">
    <source>
        <dbReference type="Proteomes" id="UP000242188"/>
    </source>
</evidence>
<keyword evidence="4" id="KW-0472">Membrane</keyword>
<keyword evidence="4" id="KW-0812">Transmembrane</keyword>
<dbReference type="PANTHER" id="PTHR24373">
    <property type="entry name" value="SLIT RELATED LEUCINE-RICH REPEAT NEURONAL PROTEIN"/>
    <property type="match status" value="1"/>
</dbReference>
<evidence type="ECO:0000256" key="1">
    <source>
        <dbReference type="ARBA" id="ARBA00022614"/>
    </source>
</evidence>
<dbReference type="SUPFAM" id="SSF52058">
    <property type="entry name" value="L domain-like"/>
    <property type="match status" value="1"/>
</dbReference>
<evidence type="ECO:0000256" key="2">
    <source>
        <dbReference type="ARBA" id="ARBA00022729"/>
    </source>
</evidence>
<dbReference type="AlphaFoldDB" id="A0A210PR99"/>
<dbReference type="Gene3D" id="3.80.10.10">
    <property type="entry name" value="Ribonuclease Inhibitor"/>
    <property type="match status" value="2"/>
</dbReference>
<keyword evidence="3" id="KW-0677">Repeat</keyword>
<name>A0A210PR99_MIZYE</name>
<comment type="caution">
    <text evidence="5">The sequence shown here is derived from an EMBL/GenBank/DDBJ whole genome shotgun (WGS) entry which is preliminary data.</text>
</comment>
<keyword evidence="4" id="KW-1133">Transmembrane helix</keyword>